<dbReference type="InterPro" id="IPR000456">
    <property type="entry name" value="Ribosomal_bL17"/>
</dbReference>
<gene>
    <name evidence="4" type="primary">rplQ</name>
    <name evidence="6" type="ORF">UU50_C0019G0013</name>
</gene>
<dbReference type="GO" id="GO:0003735">
    <property type="term" value="F:structural constituent of ribosome"/>
    <property type="evidence" value="ECO:0007669"/>
    <property type="project" value="InterPro"/>
</dbReference>
<reference evidence="6 7" key="1">
    <citation type="journal article" date="2015" name="Nature">
        <title>rRNA introns, odd ribosomes, and small enigmatic genomes across a large radiation of phyla.</title>
        <authorList>
            <person name="Brown C.T."/>
            <person name="Hug L.A."/>
            <person name="Thomas B.C."/>
            <person name="Sharon I."/>
            <person name="Castelle C.J."/>
            <person name="Singh A."/>
            <person name="Wilkins M.J."/>
            <person name="Williams K.H."/>
            <person name="Banfield J.F."/>
        </authorList>
    </citation>
    <scope>NUCLEOTIDE SEQUENCE [LARGE SCALE GENOMIC DNA]</scope>
</reference>
<protein>
    <recommendedName>
        <fullName evidence="4">Large ribosomal subunit protein bL17</fullName>
    </recommendedName>
</protein>
<evidence type="ECO:0000256" key="4">
    <source>
        <dbReference type="HAMAP-Rule" id="MF_01368"/>
    </source>
</evidence>
<evidence type="ECO:0000313" key="7">
    <source>
        <dbReference type="Proteomes" id="UP000033930"/>
    </source>
</evidence>
<dbReference type="InterPro" id="IPR036373">
    <property type="entry name" value="Ribosomal_bL17_sf"/>
</dbReference>
<dbReference type="Proteomes" id="UP000033930">
    <property type="component" value="Unassembled WGS sequence"/>
</dbReference>
<dbReference type="PANTHER" id="PTHR14413">
    <property type="entry name" value="RIBOSOMAL PROTEIN L17"/>
    <property type="match status" value="1"/>
</dbReference>
<evidence type="ECO:0000256" key="2">
    <source>
        <dbReference type="ARBA" id="ARBA00022980"/>
    </source>
</evidence>
<organism evidence="6 7">
    <name type="scientific">Candidatus Uhrbacteria bacterium GW2011_GWC1_41_20</name>
    <dbReference type="NCBI Taxonomy" id="1618983"/>
    <lineage>
        <taxon>Bacteria</taxon>
        <taxon>Candidatus Uhriibacteriota</taxon>
    </lineage>
</organism>
<dbReference type="GO" id="GO:0022625">
    <property type="term" value="C:cytosolic large ribosomal subunit"/>
    <property type="evidence" value="ECO:0007669"/>
    <property type="project" value="TreeGrafter"/>
</dbReference>
<name>A0A0G0XNC6_9BACT</name>
<comment type="caution">
    <text evidence="6">The sequence shown here is derived from an EMBL/GenBank/DDBJ whole genome shotgun (WGS) entry which is preliminary data.</text>
</comment>
<dbReference type="EMBL" id="LCAW01000019">
    <property type="protein sequence ID" value="KKR98305.1"/>
    <property type="molecule type" value="Genomic_DNA"/>
</dbReference>
<dbReference type="GO" id="GO:0006412">
    <property type="term" value="P:translation"/>
    <property type="evidence" value="ECO:0007669"/>
    <property type="project" value="UniProtKB-UniRule"/>
</dbReference>
<dbReference type="PANTHER" id="PTHR14413:SF16">
    <property type="entry name" value="LARGE RIBOSOMAL SUBUNIT PROTEIN BL17M"/>
    <property type="match status" value="1"/>
</dbReference>
<dbReference type="PATRIC" id="fig|1618983.3.peg.769"/>
<dbReference type="NCBIfam" id="TIGR00059">
    <property type="entry name" value="L17"/>
    <property type="match status" value="1"/>
</dbReference>
<keyword evidence="2 4" id="KW-0689">Ribosomal protein</keyword>
<dbReference type="AlphaFoldDB" id="A0A0G0XNC6"/>
<comment type="subunit">
    <text evidence="4">Part of the 50S ribosomal subunit. Contacts protein L32.</text>
</comment>
<dbReference type="HAMAP" id="MF_01368">
    <property type="entry name" value="Ribosomal_bL17"/>
    <property type="match status" value="1"/>
</dbReference>
<dbReference type="Pfam" id="PF01196">
    <property type="entry name" value="Ribosomal_L17"/>
    <property type="match status" value="1"/>
</dbReference>
<keyword evidence="3 4" id="KW-0687">Ribonucleoprotein</keyword>
<accession>A0A0G0XNC6</accession>
<dbReference type="SUPFAM" id="SSF64263">
    <property type="entry name" value="Prokaryotic ribosomal protein L17"/>
    <property type="match status" value="1"/>
</dbReference>
<evidence type="ECO:0000313" key="6">
    <source>
        <dbReference type="EMBL" id="KKR98305.1"/>
    </source>
</evidence>
<evidence type="ECO:0000256" key="5">
    <source>
        <dbReference type="RuleBase" id="RU000660"/>
    </source>
</evidence>
<sequence length="116" mass="13131">MRHRNITKTLGRKPTARKAVLRDLATSIVVYEKVKTTQVKAKQAQRVVERLITKSKKGDLAARRALLSYFCTEQPVNKLMEVLGPRYMERDGGYTRITKLGCRQGDAAPMAQIELV</sequence>
<evidence type="ECO:0000256" key="3">
    <source>
        <dbReference type="ARBA" id="ARBA00023274"/>
    </source>
</evidence>
<dbReference type="Gene3D" id="3.90.1030.10">
    <property type="entry name" value="Ribosomal protein L17"/>
    <property type="match status" value="1"/>
</dbReference>
<evidence type="ECO:0000256" key="1">
    <source>
        <dbReference type="ARBA" id="ARBA00008777"/>
    </source>
</evidence>
<comment type="similarity">
    <text evidence="1 4 5">Belongs to the bacterial ribosomal protein bL17 family.</text>
</comment>
<proteinExistence type="inferred from homology"/>